<evidence type="ECO:0000313" key="7">
    <source>
        <dbReference type="Proteomes" id="UP000807159"/>
    </source>
</evidence>
<dbReference type="InterPro" id="IPR001349">
    <property type="entry name" value="Cyt_c_oxidase_su6a"/>
</dbReference>
<evidence type="ECO:0000256" key="1">
    <source>
        <dbReference type="ARBA" id="ARBA00004273"/>
    </source>
</evidence>
<dbReference type="Gene3D" id="4.10.95.10">
    <property type="entry name" value="Cytochrome c oxidase, subunit VIa"/>
    <property type="match status" value="1"/>
</dbReference>
<gene>
    <name evidence="6" type="ORF">H0E87_014882</name>
</gene>
<dbReference type="PANTHER" id="PTHR11504:SF0">
    <property type="entry name" value="CYTOCHROME C OXIDASE SUBUNIT"/>
    <property type="match status" value="1"/>
</dbReference>
<comment type="caution">
    <text evidence="6">The sequence shown here is derived from an EMBL/GenBank/DDBJ whole genome shotgun (WGS) entry which is preliminary data.</text>
</comment>
<keyword evidence="7" id="KW-1185">Reference proteome</keyword>
<keyword evidence="3" id="KW-0809">Transit peptide</keyword>
<dbReference type="PANTHER" id="PTHR11504">
    <property type="entry name" value="CYTOCHROME C OXIDASE POLYPEPTIDE VIA"/>
    <property type="match status" value="1"/>
</dbReference>
<keyword evidence="4" id="KW-0496">Mitochondrion</keyword>
<keyword evidence="2" id="KW-0999">Mitochondrion inner membrane</keyword>
<dbReference type="GO" id="GO:0005743">
    <property type="term" value="C:mitochondrial inner membrane"/>
    <property type="evidence" value="ECO:0007669"/>
    <property type="project" value="UniProtKB-SubCell"/>
</dbReference>
<organism evidence="6 7">
    <name type="scientific">Populus deltoides</name>
    <name type="common">Eastern poplar</name>
    <name type="synonym">Eastern cottonwood</name>
    <dbReference type="NCBI Taxonomy" id="3696"/>
    <lineage>
        <taxon>Eukaryota</taxon>
        <taxon>Viridiplantae</taxon>
        <taxon>Streptophyta</taxon>
        <taxon>Embryophyta</taxon>
        <taxon>Tracheophyta</taxon>
        <taxon>Spermatophyta</taxon>
        <taxon>Magnoliopsida</taxon>
        <taxon>eudicotyledons</taxon>
        <taxon>Gunneridae</taxon>
        <taxon>Pentapetalae</taxon>
        <taxon>rosids</taxon>
        <taxon>fabids</taxon>
        <taxon>Malpighiales</taxon>
        <taxon>Salicaceae</taxon>
        <taxon>Saliceae</taxon>
        <taxon>Populus</taxon>
    </lineage>
</organism>
<dbReference type="FunFam" id="4.10.95.10:FF:000002">
    <property type="entry name" value="Cytochrome c oxidase subunit Via"/>
    <property type="match status" value="1"/>
</dbReference>
<evidence type="ECO:0000256" key="2">
    <source>
        <dbReference type="ARBA" id="ARBA00022792"/>
    </source>
</evidence>
<sequence>MAISMMRSALLRNSLRSASKPSAPTRRGFSSSAHHDDAYEAAKWEKIAYLGAATCTILAIYNLSKGHPHYETPPEYPYLHIRNKEFPWGNVAVSILVDITQGPTYCPGFDPASPRLNYIVTCAWCNSFCILKSLMDSFSNFLDQMDSLRSRRTITETFVLDGSI</sequence>
<dbReference type="AlphaFoldDB" id="A0A8T2YFD6"/>
<name>A0A8T2YFD6_POPDE</name>
<dbReference type="EMBL" id="JACEGQ020000007">
    <property type="protein sequence ID" value="KAH8503800.1"/>
    <property type="molecule type" value="Genomic_DNA"/>
</dbReference>
<evidence type="ECO:0000256" key="5">
    <source>
        <dbReference type="ARBA" id="ARBA00023136"/>
    </source>
</evidence>
<dbReference type="InterPro" id="IPR036418">
    <property type="entry name" value="Cyt_c_oxidase_su6a_sf"/>
</dbReference>
<dbReference type="GO" id="GO:0006123">
    <property type="term" value="P:mitochondrial electron transport, cytochrome c to oxygen"/>
    <property type="evidence" value="ECO:0007669"/>
    <property type="project" value="TreeGrafter"/>
</dbReference>
<dbReference type="SUPFAM" id="SSF81411">
    <property type="entry name" value="Mitochondrial cytochrome c oxidase subunit VIa"/>
    <property type="match status" value="1"/>
</dbReference>
<evidence type="ECO:0000256" key="3">
    <source>
        <dbReference type="ARBA" id="ARBA00022946"/>
    </source>
</evidence>
<comment type="subcellular location">
    <subcellularLocation>
        <location evidence="1">Mitochondrion inner membrane</location>
    </subcellularLocation>
</comment>
<keyword evidence="5" id="KW-0472">Membrane</keyword>
<protein>
    <submittedName>
        <fullName evidence="6">Uncharacterized protein</fullName>
    </submittedName>
</protein>
<dbReference type="Proteomes" id="UP000807159">
    <property type="component" value="Chromosome 7"/>
</dbReference>
<evidence type="ECO:0000313" key="6">
    <source>
        <dbReference type="EMBL" id="KAH8503800.1"/>
    </source>
</evidence>
<proteinExistence type="predicted"/>
<evidence type="ECO:0000256" key="4">
    <source>
        <dbReference type="ARBA" id="ARBA00023128"/>
    </source>
</evidence>
<reference evidence="6" key="1">
    <citation type="journal article" date="2021" name="J. Hered.">
        <title>Genome Assembly of Salicaceae Populus deltoides (Eastern Cottonwood) I-69 Based on Nanopore Sequencing and Hi-C Technologies.</title>
        <authorList>
            <person name="Bai S."/>
            <person name="Wu H."/>
            <person name="Zhang J."/>
            <person name="Pan Z."/>
            <person name="Zhao W."/>
            <person name="Li Z."/>
            <person name="Tong C."/>
        </authorList>
    </citation>
    <scope>NUCLEOTIDE SEQUENCE</scope>
    <source>
        <tissue evidence="6">Leaf</tissue>
    </source>
</reference>
<accession>A0A8T2YFD6</accession>
<dbReference type="GO" id="GO:0030234">
    <property type="term" value="F:enzyme regulator activity"/>
    <property type="evidence" value="ECO:0007669"/>
    <property type="project" value="TreeGrafter"/>
</dbReference>